<dbReference type="SUPFAM" id="SSF48371">
    <property type="entry name" value="ARM repeat"/>
    <property type="match status" value="1"/>
</dbReference>
<dbReference type="SUPFAM" id="SSF57850">
    <property type="entry name" value="RING/U-box"/>
    <property type="match status" value="1"/>
</dbReference>
<dbReference type="Gene3D" id="1.25.10.10">
    <property type="entry name" value="Leucine-rich Repeat Variant"/>
    <property type="match status" value="1"/>
</dbReference>
<sequence>MDGIQDWTEEGIKEEEEPGLRRRGRTARAQSPSADHGPLKLFGARSRSPSPPPGAGSRSPSPTPSVGSRSPSPPPGAGSRPVPHSVRTRRSARVTVVPAAADGAGSGGAGGPGGSFDWDLGAMEETVSSTRDQSARPRLVPPPDTSTSSASITGGRAQEVAAEREFSFPPLEAPPKVVDAAEVLGQFAAQFLEATMGATAGPRTEKIKKELLLDRKVVDLAGLERWLRKMEAVAELAWFTDLCSHEEKAVPPLELFECAFRALEAARSDELHRCSADARRLWIGPVAVPEFFLCPFSKKFMEKPVVITSGKVAYQANRLIVVSASIEILKVCLLFKSLLSLFLKNFEYCPLDHRISLWIRHSRSQIVTRHIFIILLYDILFGCSAKTVDQSELEKWWKKNKRMCPVTGEVLTHSIFIPDALIALYISRWRATNRIGDLTAPTDPPAISPEEEALFKEVALLANSPRSSKEDYEAILRLLADQERCSFLHLLGRSPGTITKLACVLPETCLEPHPELDDVVLEILARAASYSPNKEVFGDDRYAIPVLIARALLGPVPTRAKCARILGLLADNYYNKIKIGELGGFAPLMELLLVGDIDVKKTVAVALASLCEAEENWSRFVREGVADAAISLMRKGGGVAEPAISLMRNHRLVDEAHSILLQVEGFHLAMQDIIDKLESFPDDGDEMCKDMVDRLWRSFIASSTPSGRARQADNHPPEAAASSSSSTPSSSEDDVEAIVSWLQRRSYNHRTYRWRDYR</sequence>
<accession>M8BQY2</accession>
<evidence type="ECO:0000256" key="1">
    <source>
        <dbReference type="ARBA" id="ARBA00000900"/>
    </source>
</evidence>
<dbReference type="InterPro" id="IPR011989">
    <property type="entry name" value="ARM-like"/>
</dbReference>
<organism evidence="7">
    <name type="scientific">Aegilops tauschii</name>
    <name type="common">Tausch's goatgrass</name>
    <name type="synonym">Aegilops squarrosa</name>
    <dbReference type="NCBI Taxonomy" id="37682"/>
    <lineage>
        <taxon>Eukaryota</taxon>
        <taxon>Viridiplantae</taxon>
        <taxon>Streptophyta</taxon>
        <taxon>Embryophyta</taxon>
        <taxon>Tracheophyta</taxon>
        <taxon>Spermatophyta</taxon>
        <taxon>Magnoliopsida</taxon>
        <taxon>Liliopsida</taxon>
        <taxon>Poales</taxon>
        <taxon>Poaceae</taxon>
        <taxon>BOP clade</taxon>
        <taxon>Pooideae</taxon>
        <taxon>Triticodae</taxon>
        <taxon>Triticeae</taxon>
        <taxon>Triticinae</taxon>
        <taxon>Aegilops</taxon>
    </lineage>
</organism>
<comment type="catalytic activity">
    <reaction evidence="1">
        <text>S-ubiquitinyl-[E2 ubiquitin-conjugating enzyme]-L-cysteine + [acceptor protein]-L-lysine = [E2 ubiquitin-conjugating enzyme]-L-cysteine + N(6)-ubiquitinyl-[acceptor protein]-L-lysine.</text>
        <dbReference type="EC" id="2.3.2.27"/>
    </reaction>
</comment>
<keyword evidence="4" id="KW-0808">Transferase</keyword>
<evidence type="ECO:0000313" key="7">
    <source>
        <dbReference type="EnsemblPlants" id="EMT24218"/>
    </source>
</evidence>
<keyword evidence="5" id="KW-0833">Ubl conjugation pathway</keyword>
<dbReference type="EnsemblPlants" id="EMT24218">
    <property type="protein sequence ID" value="EMT24218"/>
    <property type="gene ID" value="F775_01794"/>
</dbReference>
<dbReference type="InterPro" id="IPR013083">
    <property type="entry name" value="Znf_RING/FYVE/PHD"/>
</dbReference>
<dbReference type="GO" id="GO:0016567">
    <property type="term" value="P:protein ubiquitination"/>
    <property type="evidence" value="ECO:0007669"/>
    <property type="project" value="UniProtKB-UniPathway"/>
</dbReference>
<dbReference type="PANTHER" id="PTHR23315:SF82">
    <property type="entry name" value="RING-TYPE E3 UBIQUITIN TRANSFERASE"/>
    <property type="match status" value="1"/>
</dbReference>
<comment type="pathway">
    <text evidence="2">Protein modification; protein ubiquitination.</text>
</comment>
<dbReference type="Pfam" id="PF04564">
    <property type="entry name" value="U-box"/>
    <property type="match status" value="1"/>
</dbReference>
<evidence type="ECO:0000256" key="4">
    <source>
        <dbReference type="ARBA" id="ARBA00022679"/>
    </source>
</evidence>
<evidence type="ECO:0000256" key="2">
    <source>
        <dbReference type="ARBA" id="ARBA00004906"/>
    </source>
</evidence>
<dbReference type="InterPro" id="IPR003613">
    <property type="entry name" value="Ubox_domain"/>
</dbReference>
<feature type="region of interest" description="Disordered" evidence="6">
    <location>
        <begin position="705"/>
        <end position="735"/>
    </location>
</feature>
<dbReference type="UniPathway" id="UPA00143"/>
<feature type="compositionally biased region" description="Low complexity" evidence="6">
    <location>
        <begin position="717"/>
        <end position="730"/>
    </location>
</feature>
<proteinExistence type="predicted"/>
<dbReference type="GO" id="GO:0061630">
    <property type="term" value="F:ubiquitin protein ligase activity"/>
    <property type="evidence" value="ECO:0007669"/>
    <property type="project" value="UniProtKB-EC"/>
</dbReference>
<evidence type="ECO:0000256" key="6">
    <source>
        <dbReference type="SAM" id="MobiDB-lite"/>
    </source>
</evidence>
<protein>
    <recommendedName>
        <fullName evidence="3">RING-type E3 ubiquitin transferase</fullName>
        <ecNumber evidence="3">2.3.2.27</ecNumber>
    </recommendedName>
</protein>
<evidence type="ECO:0000256" key="5">
    <source>
        <dbReference type="ARBA" id="ARBA00022786"/>
    </source>
</evidence>
<feature type="region of interest" description="Disordered" evidence="6">
    <location>
        <begin position="1"/>
        <end position="157"/>
    </location>
</feature>
<name>M8BQY2_AEGTA</name>
<dbReference type="Gene3D" id="3.30.40.10">
    <property type="entry name" value="Zinc/RING finger domain, C3HC4 (zinc finger)"/>
    <property type="match status" value="1"/>
</dbReference>
<evidence type="ECO:0000256" key="3">
    <source>
        <dbReference type="ARBA" id="ARBA00012483"/>
    </source>
</evidence>
<feature type="compositionally biased region" description="Low complexity" evidence="6">
    <location>
        <begin position="55"/>
        <end position="70"/>
    </location>
</feature>
<dbReference type="EC" id="2.3.2.27" evidence="3"/>
<dbReference type="PANTHER" id="PTHR23315">
    <property type="entry name" value="U BOX DOMAIN-CONTAINING"/>
    <property type="match status" value="1"/>
</dbReference>
<feature type="compositionally biased region" description="Gly residues" evidence="6">
    <location>
        <begin position="104"/>
        <end position="114"/>
    </location>
</feature>
<feature type="compositionally biased region" description="Acidic residues" evidence="6">
    <location>
        <begin position="7"/>
        <end position="17"/>
    </location>
</feature>
<reference evidence="7" key="1">
    <citation type="submission" date="2015-06" db="UniProtKB">
        <authorList>
            <consortium name="EnsemblPlants"/>
        </authorList>
    </citation>
    <scope>IDENTIFICATION</scope>
</reference>
<dbReference type="AlphaFoldDB" id="M8BQY2"/>
<feature type="compositionally biased region" description="Low complexity" evidence="6">
    <location>
        <begin position="93"/>
        <end position="103"/>
    </location>
</feature>
<dbReference type="InterPro" id="IPR016024">
    <property type="entry name" value="ARM-type_fold"/>
</dbReference>